<feature type="region of interest" description="Disordered" evidence="6">
    <location>
        <begin position="250"/>
        <end position="284"/>
    </location>
</feature>
<dbReference type="NCBIfam" id="TIGR00116">
    <property type="entry name" value="tsf"/>
    <property type="match status" value="1"/>
</dbReference>
<dbReference type="InterPro" id="IPR014039">
    <property type="entry name" value="Transl_elong_EFTs/EF1B_dimer"/>
</dbReference>
<dbReference type="WBParaSite" id="ASIM_0001030001-mRNA-1">
    <property type="protein sequence ID" value="ASIM_0001030001-mRNA-1"/>
    <property type="gene ID" value="ASIM_0001030001"/>
</dbReference>
<dbReference type="OrthoDB" id="277235at2759"/>
<feature type="compositionally biased region" description="Basic and acidic residues" evidence="6">
    <location>
        <begin position="258"/>
        <end position="277"/>
    </location>
</feature>
<evidence type="ECO:0000256" key="4">
    <source>
        <dbReference type="HAMAP-Rule" id="MF_03135"/>
    </source>
</evidence>
<name>A0A0M3JRE7_ANISI</name>
<evidence type="ECO:0000313" key="9">
    <source>
        <dbReference type="Proteomes" id="UP000267096"/>
    </source>
</evidence>
<evidence type="ECO:0000256" key="6">
    <source>
        <dbReference type="SAM" id="MobiDB-lite"/>
    </source>
</evidence>
<dbReference type="PANTHER" id="PTHR11741:SF0">
    <property type="entry name" value="ELONGATION FACTOR TS, MITOCHONDRIAL"/>
    <property type="match status" value="1"/>
</dbReference>
<dbReference type="Gene3D" id="3.30.479.20">
    <property type="entry name" value="Elongation factor Ts, dimerisation domain"/>
    <property type="match status" value="2"/>
</dbReference>
<dbReference type="AlphaFoldDB" id="A0A0M3JRE7"/>
<evidence type="ECO:0000256" key="2">
    <source>
        <dbReference type="ARBA" id="ARBA00022768"/>
    </source>
</evidence>
<dbReference type="GO" id="GO:0003746">
    <property type="term" value="F:translation elongation factor activity"/>
    <property type="evidence" value="ECO:0007669"/>
    <property type="project" value="UniProtKB-UniRule"/>
</dbReference>
<comment type="subcellular location">
    <subcellularLocation>
        <location evidence="4">Mitochondrion</location>
    </subcellularLocation>
</comment>
<accession>A0A0M3JRE7</accession>
<protein>
    <recommendedName>
        <fullName evidence="4">Elongation factor Ts, mitochondrial</fullName>
        <shortName evidence="4">EF-Ts</shortName>
        <shortName evidence="4">EF-TsMt</shortName>
    </recommendedName>
</protein>
<dbReference type="Pfam" id="PF25025">
    <property type="entry name" value="EF-Ts_N"/>
    <property type="match status" value="1"/>
</dbReference>
<proteinExistence type="inferred from homology"/>
<reference evidence="10" key="1">
    <citation type="submission" date="2017-02" db="UniProtKB">
        <authorList>
            <consortium name="WormBaseParasite"/>
        </authorList>
    </citation>
    <scope>IDENTIFICATION</scope>
</reference>
<comment type="similarity">
    <text evidence="1 4 5">Belongs to the EF-Ts family.</text>
</comment>
<evidence type="ECO:0000256" key="1">
    <source>
        <dbReference type="ARBA" id="ARBA00005532"/>
    </source>
</evidence>
<gene>
    <name evidence="8" type="ORF">ASIM_LOCUS10031</name>
</gene>
<evidence type="ECO:0000259" key="7">
    <source>
        <dbReference type="Pfam" id="PF00889"/>
    </source>
</evidence>
<dbReference type="Pfam" id="PF00889">
    <property type="entry name" value="EF_TS"/>
    <property type="match status" value="1"/>
</dbReference>
<dbReference type="InterPro" id="IPR001816">
    <property type="entry name" value="Transl_elong_EFTs/EF1B"/>
</dbReference>
<evidence type="ECO:0000313" key="8">
    <source>
        <dbReference type="EMBL" id="VDK42231.1"/>
    </source>
</evidence>
<keyword evidence="2 4" id="KW-0251">Elongation factor</keyword>
<dbReference type="PANTHER" id="PTHR11741">
    <property type="entry name" value="ELONGATION FACTOR TS"/>
    <property type="match status" value="1"/>
</dbReference>
<dbReference type="InterPro" id="IPR018101">
    <property type="entry name" value="Transl_elong_Ts_CS"/>
</dbReference>
<evidence type="ECO:0000313" key="10">
    <source>
        <dbReference type="WBParaSite" id="ASIM_0001030001-mRNA-1"/>
    </source>
</evidence>
<evidence type="ECO:0000256" key="3">
    <source>
        <dbReference type="ARBA" id="ARBA00022917"/>
    </source>
</evidence>
<dbReference type="Proteomes" id="UP000267096">
    <property type="component" value="Unassembled WGS sequence"/>
</dbReference>
<dbReference type="GO" id="GO:0070125">
    <property type="term" value="P:mitochondrial translational elongation"/>
    <property type="evidence" value="ECO:0007669"/>
    <property type="project" value="TreeGrafter"/>
</dbReference>
<keyword evidence="4" id="KW-0496">Mitochondrion</keyword>
<feature type="domain" description="Translation elongation factor EFTs/EF1B dimerisation" evidence="7">
    <location>
        <begin position="101"/>
        <end position="328"/>
    </location>
</feature>
<dbReference type="SUPFAM" id="SSF46934">
    <property type="entry name" value="UBA-like"/>
    <property type="match status" value="1"/>
</dbReference>
<reference evidence="8 9" key="2">
    <citation type="submission" date="2018-11" db="EMBL/GenBank/DDBJ databases">
        <authorList>
            <consortium name="Pathogen Informatics"/>
        </authorList>
    </citation>
    <scope>NUCLEOTIDE SEQUENCE [LARGE SCALE GENOMIC DNA]</scope>
</reference>
<comment type="function">
    <text evidence="4 5">Associates with the EF-Tu.GDP complex and induces the exchange of GDP to GTP. It remains bound to the aminoacyl-tRNA.EF-Tu.GTP complex up to the GTP hydrolysis stage on the ribosome.</text>
</comment>
<dbReference type="EMBL" id="UYRR01030981">
    <property type="protein sequence ID" value="VDK42231.1"/>
    <property type="molecule type" value="Genomic_DNA"/>
</dbReference>
<dbReference type="HAMAP" id="MF_00050">
    <property type="entry name" value="EF_Ts"/>
    <property type="match status" value="1"/>
</dbReference>
<dbReference type="SUPFAM" id="SSF54713">
    <property type="entry name" value="Elongation factor Ts (EF-Ts), dimerisation domain"/>
    <property type="match status" value="2"/>
</dbReference>
<evidence type="ECO:0000256" key="5">
    <source>
        <dbReference type="RuleBase" id="RU000642"/>
    </source>
</evidence>
<sequence>MLRIRSLFRLTSASRLFSTQKAAASLPKIDKEALKKLRKRTGYSYVNCRKALLHFGTEHLDDAEKWLKELAVKEGWSRAAKLTHRQTKNGLVSVLVDRHIAAVVEVNCETDFVARGKHFKQLVEEITLSALNASREHAATSSASADHLVVKSKEYDSLKSTSTNESLKELLTLMIAKLGENITVSKLQLIIADPSVSLFGYAHPQEGTERVGMGKFVSVVGLKRYADGKFPIERLAQQICQHIVGMRSETLGQQSTESKSKHENDAGGREMSRREESSDYDQVETTYIDESERRLLQQAFMLNPSQTVYEYVSGHGVKVVDFYRAEIGGRFLIAGRLYAKELNVLYLMQE</sequence>
<keyword evidence="3 4" id="KW-0648">Protein biosynthesis</keyword>
<dbReference type="InterPro" id="IPR009060">
    <property type="entry name" value="UBA-like_sf"/>
</dbReference>
<dbReference type="PROSITE" id="PS01127">
    <property type="entry name" value="EF_TS_2"/>
    <property type="match status" value="1"/>
</dbReference>
<organism evidence="10">
    <name type="scientific">Anisakis simplex</name>
    <name type="common">Herring worm</name>
    <dbReference type="NCBI Taxonomy" id="6269"/>
    <lineage>
        <taxon>Eukaryota</taxon>
        <taxon>Metazoa</taxon>
        <taxon>Ecdysozoa</taxon>
        <taxon>Nematoda</taxon>
        <taxon>Chromadorea</taxon>
        <taxon>Rhabditida</taxon>
        <taxon>Spirurina</taxon>
        <taxon>Ascaridomorpha</taxon>
        <taxon>Ascaridoidea</taxon>
        <taxon>Anisakidae</taxon>
        <taxon>Anisakis</taxon>
        <taxon>Anisakis simplex complex</taxon>
    </lineage>
</organism>
<dbReference type="InterPro" id="IPR036402">
    <property type="entry name" value="EF-Ts_dimer_sf"/>
</dbReference>
<dbReference type="GO" id="GO:0005739">
    <property type="term" value="C:mitochondrion"/>
    <property type="evidence" value="ECO:0007669"/>
    <property type="project" value="UniProtKB-SubCell"/>
</dbReference>
<keyword evidence="9" id="KW-1185">Reference proteome</keyword>
<dbReference type="Gene3D" id="1.10.8.10">
    <property type="entry name" value="DNA helicase RuvA subunit, C-terminal domain"/>
    <property type="match status" value="1"/>
</dbReference>